<dbReference type="InterPro" id="IPR014710">
    <property type="entry name" value="RmlC-like_jellyroll"/>
</dbReference>
<evidence type="ECO:0000313" key="2">
    <source>
        <dbReference type="EMBL" id="UTW13255.1"/>
    </source>
</evidence>
<evidence type="ECO:0000313" key="3">
    <source>
        <dbReference type="Proteomes" id="UP001058461"/>
    </source>
</evidence>
<reference evidence="2" key="1">
    <citation type="submission" date="2021-04" db="EMBL/GenBank/DDBJ databases">
        <title>Oceanospirillales bacteria with DddD are important DMSP degraders in coastal seawater.</title>
        <authorList>
            <person name="Liu J."/>
        </authorList>
    </citation>
    <scope>NUCLEOTIDE SEQUENCE</scope>
    <source>
        <strain evidence="2">D13-1</strain>
    </source>
</reference>
<dbReference type="Proteomes" id="UP001058461">
    <property type="component" value="Chromosome"/>
</dbReference>
<dbReference type="Gene3D" id="2.60.120.10">
    <property type="entry name" value="Jelly Rolls"/>
    <property type="match status" value="1"/>
</dbReference>
<dbReference type="SUPFAM" id="SSF51182">
    <property type="entry name" value="RmlC-like cupins"/>
    <property type="match status" value="1"/>
</dbReference>
<dbReference type="Pfam" id="PF07883">
    <property type="entry name" value="Cupin_2"/>
    <property type="match status" value="1"/>
</dbReference>
<gene>
    <name evidence="2" type="ORF">KDW95_06235</name>
</gene>
<proteinExistence type="predicted"/>
<dbReference type="CDD" id="cd06981">
    <property type="entry name" value="cupin_reut_a1446"/>
    <property type="match status" value="1"/>
</dbReference>
<name>A0ABY5HLT0_9GAMM</name>
<keyword evidence="3" id="KW-1185">Reference proteome</keyword>
<organism evidence="2 3">
    <name type="scientific">Marinobacterium rhizophilum</name>
    <dbReference type="NCBI Taxonomy" id="420402"/>
    <lineage>
        <taxon>Bacteria</taxon>
        <taxon>Pseudomonadati</taxon>
        <taxon>Pseudomonadota</taxon>
        <taxon>Gammaproteobacteria</taxon>
        <taxon>Oceanospirillales</taxon>
        <taxon>Oceanospirillaceae</taxon>
        <taxon>Marinobacterium</taxon>
    </lineage>
</organism>
<evidence type="ECO:0000259" key="1">
    <source>
        <dbReference type="Pfam" id="PF07883"/>
    </source>
</evidence>
<protein>
    <submittedName>
        <fullName evidence="2">Cupin domain-containing protein</fullName>
    </submittedName>
</protein>
<accession>A0ABY5HLT0</accession>
<dbReference type="RefSeq" id="WP_255855425.1">
    <property type="nucleotide sequence ID" value="NZ_CP073347.1"/>
</dbReference>
<dbReference type="EMBL" id="CP073347">
    <property type="protein sequence ID" value="UTW13255.1"/>
    <property type="molecule type" value="Genomic_DNA"/>
</dbReference>
<dbReference type="InterPro" id="IPR011051">
    <property type="entry name" value="RmlC_Cupin_sf"/>
</dbReference>
<sequence length="112" mass="12457">MSAIKPTNLLNALPGAEPHERFESLLRQPGFHLERILSWGQVTPEGEWYDQVGNEWVLLLAGAARLLIEGQDELALQPGDAVLLPAHCRHRVSWTDPGQATVWLALHFDSEG</sequence>
<dbReference type="InterPro" id="IPR013096">
    <property type="entry name" value="Cupin_2"/>
</dbReference>
<feature type="domain" description="Cupin type-2" evidence="1">
    <location>
        <begin position="53"/>
        <end position="104"/>
    </location>
</feature>